<reference evidence="8 9" key="1">
    <citation type="submission" date="2016-03" db="EMBL/GenBank/DDBJ databases">
        <title>Fine-scale spatial genetic structure of a fungal parasite of coffee scale insects.</title>
        <authorList>
            <person name="Jackson D."/>
            <person name="Zemenick K.A."/>
            <person name="Malloure B."/>
            <person name="Quandt C.A."/>
            <person name="James T.Y."/>
        </authorList>
    </citation>
    <scope>NUCLEOTIDE SEQUENCE [LARGE SCALE GENOMIC DNA]</scope>
    <source>
        <strain evidence="8 9">UM487</strain>
    </source>
</reference>
<comment type="subcellular location">
    <subcellularLocation>
        <location evidence="1">Membrane</location>
        <topology evidence="1">Multi-pass membrane protein</topology>
    </subcellularLocation>
</comment>
<evidence type="ECO:0000256" key="1">
    <source>
        <dbReference type="ARBA" id="ARBA00004141"/>
    </source>
</evidence>
<feature type="transmembrane region" description="Helical" evidence="6">
    <location>
        <begin position="136"/>
        <end position="155"/>
    </location>
</feature>
<dbReference type="EMBL" id="LUKN01003680">
    <property type="protein sequence ID" value="OAQ97087.1"/>
    <property type="molecule type" value="Genomic_DNA"/>
</dbReference>
<feature type="transmembrane region" description="Helical" evidence="6">
    <location>
        <begin position="235"/>
        <end position="260"/>
    </location>
</feature>
<keyword evidence="3 6" id="KW-0812">Transmembrane</keyword>
<evidence type="ECO:0000256" key="4">
    <source>
        <dbReference type="ARBA" id="ARBA00022989"/>
    </source>
</evidence>
<gene>
    <name evidence="8" type="ORF">LLEC1_07593</name>
</gene>
<dbReference type="AlphaFoldDB" id="A0A179I343"/>
<feature type="transmembrane region" description="Helical" evidence="6">
    <location>
        <begin position="325"/>
        <end position="346"/>
    </location>
</feature>
<dbReference type="GO" id="GO:0022857">
    <property type="term" value="F:transmembrane transporter activity"/>
    <property type="evidence" value="ECO:0007669"/>
    <property type="project" value="InterPro"/>
</dbReference>
<protein>
    <recommendedName>
        <fullName evidence="7">NAD-dependent epimerase/dehydratase domain-containing protein</fullName>
    </recommendedName>
</protein>
<comment type="caution">
    <text evidence="8">The sequence shown here is derived from an EMBL/GenBank/DDBJ whole genome shotgun (WGS) entry which is preliminary data.</text>
</comment>
<dbReference type="Gene3D" id="1.20.1250.20">
    <property type="entry name" value="MFS general substrate transporter like domains"/>
    <property type="match status" value="1"/>
</dbReference>
<dbReference type="OMA" id="THCIASL"/>
<evidence type="ECO:0000259" key="7">
    <source>
        <dbReference type="Pfam" id="PF01370"/>
    </source>
</evidence>
<feature type="domain" description="NAD-dependent epimerase/dehydratase" evidence="7">
    <location>
        <begin position="459"/>
        <end position="568"/>
    </location>
</feature>
<dbReference type="PANTHER" id="PTHR43791">
    <property type="entry name" value="PERMEASE-RELATED"/>
    <property type="match status" value="1"/>
</dbReference>
<evidence type="ECO:0000256" key="3">
    <source>
        <dbReference type="ARBA" id="ARBA00022692"/>
    </source>
</evidence>
<dbReference type="SUPFAM" id="SSF103473">
    <property type="entry name" value="MFS general substrate transporter"/>
    <property type="match status" value="1"/>
</dbReference>
<sequence>MSVSDDEGYGSSQAPLVPRDGVELQRIYRKIDWVVLPLMFMCYFLEFLDKILIGYANVMGLEKDLRLGPGQFQVLGANVFLWGVLVCCMAAARDFAGIAVLRTLLGVLEAVVAPALIMVTTQWYTKRQAVPRMGLWYSGIGVGQIVGGLISWAAQHARNTSFQSWRIMFAVAGVVNVVTGVAVFFLLPKSLESAKFLSDKEKAIVQQSLLMDQAGNGKKVFRWSGIREALVDTQVLLFFVFTLAIVTPSGFITTFSAVVIRSFDFGPMEAALLNMPSGAMTIIGTTVSTVAILYNFPRWLGIVLLLIPSMLGAGLMSFAKSKGAALTGVYLINLDIAPLVLIYSMVGANVQGYTKKVFVTGAVSFANACGCIIGPQTFRPQDAPQYIPAKITVFCVTGLGIVVVVLLRILYGVRNRCNAAARRAAMDAIARGEAEATKVLNEEETDLKNKKFIYAPALVAVTGANGFIAQHCIAALLEKGYRVVGTVRSEARIDGVKQAHGSHPKLSVVTVSDITSPRQYLDVLGPLSPAAVLHLAAPFHYNATDFEKELMVPAVRGSTAILEACAAIKSVKRV</sequence>
<dbReference type="Proteomes" id="UP000243081">
    <property type="component" value="Unassembled WGS sequence"/>
</dbReference>
<dbReference type="Gene3D" id="3.40.50.720">
    <property type="entry name" value="NAD(P)-binding Rossmann-like Domain"/>
    <property type="match status" value="1"/>
</dbReference>
<keyword evidence="4 6" id="KW-1133">Transmembrane helix</keyword>
<evidence type="ECO:0000313" key="9">
    <source>
        <dbReference type="Proteomes" id="UP000243081"/>
    </source>
</evidence>
<dbReference type="GO" id="GO:0016020">
    <property type="term" value="C:membrane"/>
    <property type="evidence" value="ECO:0007669"/>
    <property type="project" value="UniProtKB-SubCell"/>
</dbReference>
<feature type="non-terminal residue" evidence="8">
    <location>
        <position position="574"/>
    </location>
</feature>
<feature type="transmembrane region" description="Helical" evidence="6">
    <location>
        <begin position="391"/>
        <end position="413"/>
    </location>
</feature>
<evidence type="ECO:0000256" key="6">
    <source>
        <dbReference type="SAM" id="Phobius"/>
    </source>
</evidence>
<name>A0A179I343_CORDF</name>
<dbReference type="SUPFAM" id="SSF51735">
    <property type="entry name" value="NAD(P)-binding Rossmann-fold domains"/>
    <property type="match status" value="1"/>
</dbReference>
<feature type="transmembrane region" description="Helical" evidence="6">
    <location>
        <begin position="104"/>
        <end position="124"/>
    </location>
</feature>
<evidence type="ECO:0000256" key="5">
    <source>
        <dbReference type="ARBA" id="ARBA00023136"/>
    </source>
</evidence>
<evidence type="ECO:0000313" key="8">
    <source>
        <dbReference type="EMBL" id="OAQ97087.1"/>
    </source>
</evidence>
<evidence type="ECO:0000256" key="2">
    <source>
        <dbReference type="ARBA" id="ARBA00022448"/>
    </source>
</evidence>
<feature type="transmembrane region" description="Helical" evidence="6">
    <location>
        <begin position="167"/>
        <end position="187"/>
    </location>
</feature>
<feature type="transmembrane region" description="Helical" evidence="6">
    <location>
        <begin position="33"/>
        <end position="53"/>
    </location>
</feature>
<dbReference type="Pfam" id="PF01370">
    <property type="entry name" value="Epimerase"/>
    <property type="match status" value="1"/>
</dbReference>
<dbReference type="InterPro" id="IPR036259">
    <property type="entry name" value="MFS_trans_sf"/>
</dbReference>
<feature type="transmembrane region" description="Helical" evidence="6">
    <location>
        <begin position="299"/>
        <end position="318"/>
    </location>
</feature>
<keyword evidence="9" id="KW-1185">Reference proteome</keyword>
<dbReference type="InterPro" id="IPR001509">
    <property type="entry name" value="Epimerase_deHydtase"/>
</dbReference>
<proteinExistence type="predicted"/>
<feature type="transmembrane region" description="Helical" evidence="6">
    <location>
        <begin position="73"/>
        <end position="92"/>
    </location>
</feature>
<keyword evidence="5 6" id="KW-0472">Membrane</keyword>
<dbReference type="InterPro" id="IPR011701">
    <property type="entry name" value="MFS"/>
</dbReference>
<feature type="transmembrane region" description="Helical" evidence="6">
    <location>
        <begin position="272"/>
        <end position="293"/>
    </location>
</feature>
<accession>A0A179I343</accession>
<dbReference type="PANTHER" id="PTHR43791:SF40">
    <property type="entry name" value="THIAMINE PATHWAY TRANSPORTER THI73"/>
    <property type="match status" value="1"/>
</dbReference>
<dbReference type="InterPro" id="IPR036291">
    <property type="entry name" value="NAD(P)-bd_dom_sf"/>
</dbReference>
<dbReference type="OrthoDB" id="6730379at2759"/>
<dbReference type="Pfam" id="PF07690">
    <property type="entry name" value="MFS_1"/>
    <property type="match status" value="1"/>
</dbReference>
<keyword evidence="2" id="KW-0813">Transport</keyword>
<organism evidence="8 9">
    <name type="scientific">Cordyceps confragosa</name>
    <name type="common">Lecanicillium lecanii</name>
    <dbReference type="NCBI Taxonomy" id="2714763"/>
    <lineage>
        <taxon>Eukaryota</taxon>
        <taxon>Fungi</taxon>
        <taxon>Dikarya</taxon>
        <taxon>Ascomycota</taxon>
        <taxon>Pezizomycotina</taxon>
        <taxon>Sordariomycetes</taxon>
        <taxon>Hypocreomycetidae</taxon>
        <taxon>Hypocreales</taxon>
        <taxon>Cordycipitaceae</taxon>
        <taxon>Akanthomyces</taxon>
    </lineage>
</organism>